<feature type="coiled-coil region" evidence="1">
    <location>
        <begin position="27"/>
        <end position="54"/>
    </location>
</feature>
<evidence type="ECO:0000313" key="2">
    <source>
        <dbReference type="EMBL" id="KAF2889304.1"/>
    </source>
</evidence>
<evidence type="ECO:0000313" key="3">
    <source>
        <dbReference type="Proteomes" id="UP000801492"/>
    </source>
</evidence>
<organism evidence="2 3">
    <name type="scientific">Ignelater luminosus</name>
    <name type="common">Cucubano</name>
    <name type="synonym">Pyrophorus luminosus</name>
    <dbReference type="NCBI Taxonomy" id="2038154"/>
    <lineage>
        <taxon>Eukaryota</taxon>
        <taxon>Metazoa</taxon>
        <taxon>Ecdysozoa</taxon>
        <taxon>Arthropoda</taxon>
        <taxon>Hexapoda</taxon>
        <taxon>Insecta</taxon>
        <taxon>Pterygota</taxon>
        <taxon>Neoptera</taxon>
        <taxon>Endopterygota</taxon>
        <taxon>Coleoptera</taxon>
        <taxon>Polyphaga</taxon>
        <taxon>Elateriformia</taxon>
        <taxon>Elateroidea</taxon>
        <taxon>Elateridae</taxon>
        <taxon>Agrypninae</taxon>
        <taxon>Pyrophorini</taxon>
        <taxon>Ignelater</taxon>
    </lineage>
</organism>
<dbReference type="Proteomes" id="UP000801492">
    <property type="component" value="Unassembled WGS sequence"/>
</dbReference>
<reference evidence="2" key="1">
    <citation type="submission" date="2019-08" db="EMBL/GenBank/DDBJ databases">
        <title>The genome of the North American firefly Photinus pyralis.</title>
        <authorList>
            <consortium name="Photinus pyralis genome working group"/>
            <person name="Fallon T.R."/>
            <person name="Sander Lower S.E."/>
            <person name="Weng J.-K."/>
        </authorList>
    </citation>
    <scope>NUCLEOTIDE SEQUENCE</scope>
    <source>
        <strain evidence="2">TRF0915ILg1</strain>
        <tissue evidence="2">Whole body</tissue>
    </source>
</reference>
<keyword evidence="1" id="KW-0175">Coiled coil</keyword>
<protein>
    <submittedName>
        <fullName evidence="2">Uncharacterized protein</fullName>
    </submittedName>
</protein>
<evidence type="ECO:0000256" key="1">
    <source>
        <dbReference type="SAM" id="Coils"/>
    </source>
</evidence>
<sequence>MRIEMELAKQMARRCENVTKGHSNIKILKLEAETKELELEVSKLLNLLADVKTRETKEKLNELYDSITNKTVLLPPYDSHFMRQQKSYDFKDNVVNIGALGDDFNKLKELIRQAKDGYAGRPPSPRSGKFKNIGYTWDV</sequence>
<proteinExistence type="predicted"/>
<name>A0A8K0G7T5_IGNLU</name>
<keyword evidence="3" id="KW-1185">Reference proteome</keyword>
<accession>A0A8K0G7T5</accession>
<dbReference type="EMBL" id="VTPC01068411">
    <property type="protein sequence ID" value="KAF2889304.1"/>
    <property type="molecule type" value="Genomic_DNA"/>
</dbReference>
<dbReference type="AlphaFoldDB" id="A0A8K0G7T5"/>
<comment type="caution">
    <text evidence="2">The sequence shown here is derived from an EMBL/GenBank/DDBJ whole genome shotgun (WGS) entry which is preliminary data.</text>
</comment>
<gene>
    <name evidence="2" type="ORF">ILUMI_16869</name>
</gene>